<keyword evidence="3" id="KW-1185">Reference proteome</keyword>
<evidence type="ECO:0000313" key="3">
    <source>
        <dbReference type="Proteomes" id="UP000009183"/>
    </source>
</evidence>
<keyword evidence="1" id="KW-0472">Membrane</keyword>
<dbReference type="PaxDb" id="29760-VIT_02s0012g01600.t01"/>
<keyword evidence="1" id="KW-0812">Transmembrane</keyword>
<evidence type="ECO:0000256" key="1">
    <source>
        <dbReference type="SAM" id="Phobius"/>
    </source>
</evidence>
<keyword evidence="1" id="KW-1133">Transmembrane helix</keyword>
<feature type="transmembrane region" description="Helical" evidence="1">
    <location>
        <begin position="39"/>
        <end position="63"/>
    </location>
</feature>
<evidence type="ECO:0000313" key="2">
    <source>
        <dbReference type="EMBL" id="CCB57883.1"/>
    </source>
</evidence>
<dbReference type="AlphaFoldDB" id="F6HT73"/>
<dbReference type="HOGENOM" id="CLU_2643085_0_0_1"/>
<dbReference type="InParanoid" id="F6HT73"/>
<gene>
    <name evidence="2" type="ordered locus">VIT_02s0012g01600</name>
</gene>
<proteinExistence type="predicted"/>
<dbReference type="Proteomes" id="UP000009183">
    <property type="component" value="Chromosome 2"/>
</dbReference>
<organism evidence="2 3">
    <name type="scientific">Vitis vinifera</name>
    <name type="common">Grape</name>
    <dbReference type="NCBI Taxonomy" id="29760"/>
    <lineage>
        <taxon>Eukaryota</taxon>
        <taxon>Viridiplantae</taxon>
        <taxon>Streptophyta</taxon>
        <taxon>Embryophyta</taxon>
        <taxon>Tracheophyta</taxon>
        <taxon>Spermatophyta</taxon>
        <taxon>Magnoliopsida</taxon>
        <taxon>eudicotyledons</taxon>
        <taxon>Gunneridae</taxon>
        <taxon>Pentapetalae</taxon>
        <taxon>rosids</taxon>
        <taxon>Vitales</taxon>
        <taxon>Vitaceae</taxon>
        <taxon>Viteae</taxon>
        <taxon>Vitis</taxon>
    </lineage>
</organism>
<name>F6HT73_VITVI</name>
<sequence length="77" mass="8734">MILFFAPSIFMKVWNERTLSSNVLASWKTEKGFTTDLGVGVGVYILALDILGSNFILQFWTILRIPESKDKFFSNLG</sequence>
<protein>
    <submittedName>
        <fullName evidence="2">Uncharacterized protein</fullName>
    </submittedName>
</protein>
<reference evidence="3" key="1">
    <citation type="journal article" date="2007" name="Nature">
        <title>The grapevine genome sequence suggests ancestral hexaploidization in major angiosperm phyla.</title>
        <authorList>
            <consortium name="The French-Italian Public Consortium for Grapevine Genome Characterization."/>
            <person name="Jaillon O."/>
            <person name="Aury J.-M."/>
            <person name="Noel B."/>
            <person name="Policriti A."/>
            <person name="Clepet C."/>
            <person name="Casagrande A."/>
            <person name="Choisne N."/>
            <person name="Aubourg S."/>
            <person name="Vitulo N."/>
            <person name="Jubin C."/>
            <person name="Vezzi A."/>
            <person name="Legeai F."/>
            <person name="Hugueney P."/>
            <person name="Dasilva C."/>
            <person name="Horner D."/>
            <person name="Mica E."/>
            <person name="Jublot D."/>
            <person name="Poulain J."/>
            <person name="Bruyere C."/>
            <person name="Billault A."/>
            <person name="Segurens B."/>
            <person name="Gouyvenoux M."/>
            <person name="Ugarte E."/>
            <person name="Cattonaro F."/>
            <person name="Anthouard V."/>
            <person name="Vico V."/>
            <person name="Del Fabbro C."/>
            <person name="Alaux M."/>
            <person name="Di Gaspero G."/>
            <person name="Dumas V."/>
            <person name="Felice N."/>
            <person name="Paillard S."/>
            <person name="Juman I."/>
            <person name="Moroldo M."/>
            <person name="Scalabrin S."/>
            <person name="Canaguier A."/>
            <person name="Le Clainche I."/>
            <person name="Malacrida G."/>
            <person name="Durand E."/>
            <person name="Pesole G."/>
            <person name="Laucou V."/>
            <person name="Chatelet P."/>
            <person name="Merdinoglu D."/>
            <person name="Delledonne M."/>
            <person name="Pezzotti M."/>
            <person name="Lecharny A."/>
            <person name="Scarpelli C."/>
            <person name="Artiguenave F."/>
            <person name="Pe M.E."/>
            <person name="Valle G."/>
            <person name="Morgante M."/>
            <person name="Caboche M."/>
            <person name="Adam-Blondon A.-F."/>
            <person name="Weissenbach J."/>
            <person name="Quetier F."/>
            <person name="Wincker P."/>
        </authorList>
    </citation>
    <scope>NUCLEOTIDE SEQUENCE [LARGE SCALE GENOMIC DNA]</scope>
    <source>
        <strain evidence="3">cv. Pinot noir / PN40024</strain>
    </source>
</reference>
<dbReference type="EMBL" id="FN596247">
    <property type="protein sequence ID" value="CCB57883.1"/>
    <property type="molecule type" value="Genomic_DNA"/>
</dbReference>
<accession>F6HT73</accession>